<dbReference type="Gene3D" id="3.30.200.20">
    <property type="entry name" value="Phosphorylase Kinase, domain 1"/>
    <property type="match status" value="1"/>
</dbReference>
<dbReference type="GO" id="GO:0016301">
    <property type="term" value="F:kinase activity"/>
    <property type="evidence" value="ECO:0007669"/>
    <property type="project" value="UniProtKB-KW"/>
</dbReference>
<evidence type="ECO:0000313" key="3">
    <source>
        <dbReference type="Proteomes" id="UP001183629"/>
    </source>
</evidence>
<keyword evidence="2" id="KW-0808">Transferase</keyword>
<dbReference type="AlphaFoldDB" id="A0AAE4CWA3"/>
<dbReference type="InterPro" id="IPR051678">
    <property type="entry name" value="AGP_Transferase"/>
</dbReference>
<dbReference type="EMBL" id="JAVDYC010000001">
    <property type="protein sequence ID" value="MDR7328316.1"/>
    <property type="molecule type" value="Genomic_DNA"/>
</dbReference>
<dbReference type="PANTHER" id="PTHR21310">
    <property type="entry name" value="AMINOGLYCOSIDE PHOSPHOTRANSFERASE-RELATED-RELATED"/>
    <property type="match status" value="1"/>
</dbReference>
<dbReference type="Gene3D" id="3.90.1200.10">
    <property type="match status" value="1"/>
</dbReference>
<feature type="domain" description="Aminoglycoside phosphotransferase" evidence="1">
    <location>
        <begin position="31"/>
        <end position="268"/>
    </location>
</feature>
<evidence type="ECO:0000313" key="2">
    <source>
        <dbReference type="EMBL" id="MDR7328316.1"/>
    </source>
</evidence>
<proteinExistence type="predicted"/>
<comment type="caution">
    <text evidence="2">The sequence shown here is derived from an EMBL/GenBank/DDBJ whole genome shotgun (WGS) entry which is preliminary data.</text>
</comment>
<dbReference type="Pfam" id="PF01636">
    <property type="entry name" value="APH"/>
    <property type="match status" value="1"/>
</dbReference>
<name>A0AAE4CWA3_9ACTN</name>
<protein>
    <submittedName>
        <fullName evidence="2">Aminoglycoside phosphotransferase (APT) family kinase protein</fullName>
    </submittedName>
</protein>
<dbReference type="Proteomes" id="UP001183629">
    <property type="component" value="Unassembled WGS sequence"/>
</dbReference>
<reference evidence="2 3" key="1">
    <citation type="submission" date="2023-07" db="EMBL/GenBank/DDBJ databases">
        <title>Sequencing the genomes of 1000 actinobacteria strains.</title>
        <authorList>
            <person name="Klenk H.-P."/>
        </authorList>
    </citation>
    <scope>NUCLEOTIDE SEQUENCE [LARGE SCALE GENOMIC DNA]</scope>
    <source>
        <strain evidence="2 3">DSM 44711</strain>
    </source>
</reference>
<evidence type="ECO:0000259" key="1">
    <source>
        <dbReference type="Pfam" id="PF01636"/>
    </source>
</evidence>
<keyword evidence="3" id="KW-1185">Reference proteome</keyword>
<gene>
    <name evidence="2" type="ORF">J2S44_008566</name>
</gene>
<dbReference type="SUPFAM" id="SSF56112">
    <property type="entry name" value="Protein kinase-like (PK-like)"/>
    <property type="match status" value="1"/>
</dbReference>
<sequence>MVIEHGYRREFPRERIEDVLGRAGVTAGLADVRELAGGTFNTVFRLRLTDGARLVLKVAPPAEAPVMRYEHGLLAAEALYYERAAGRAPVPEVVHAEPDLLVMTELPGGTVAEHLRHYSPAARARLRHELGGHLARLHTITGAGGFGYPADPLRAGWPEAFDGMVGALLADAAEYGVALPMPAERIRRLIDRAGLDEVTTPVLVHFDLWDGNILMSRGRVTGLIDAERAFWGDPVADLPSLSLFGEIDEDFLAGYREAGGTFGAAEARRLRAYRAYLYLIMWIEGGPRRFTPEHLERRRSELRTVFDGFGVYC</sequence>
<dbReference type="PANTHER" id="PTHR21310:SF15">
    <property type="entry name" value="AMINOGLYCOSIDE PHOSPHOTRANSFERASE DOMAIN-CONTAINING PROTEIN"/>
    <property type="match status" value="1"/>
</dbReference>
<accession>A0AAE4CWA3</accession>
<dbReference type="RefSeq" id="WP_310429409.1">
    <property type="nucleotide sequence ID" value="NZ_JAVDYC010000001.1"/>
</dbReference>
<dbReference type="InterPro" id="IPR011009">
    <property type="entry name" value="Kinase-like_dom_sf"/>
</dbReference>
<keyword evidence="2" id="KW-0418">Kinase</keyword>
<dbReference type="InterPro" id="IPR002575">
    <property type="entry name" value="Aminoglycoside_PTrfase"/>
</dbReference>
<organism evidence="2 3">
    <name type="scientific">Catenuloplanes niger</name>
    <dbReference type="NCBI Taxonomy" id="587534"/>
    <lineage>
        <taxon>Bacteria</taxon>
        <taxon>Bacillati</taxon>
        <taxon>Actinomycetota</taxon>
        <taxon>Actinomycetes</taxon>
        <taxon>Micromonosporales</taxon>
        <taxon>Micromonosporaceae</taxon>
        <taxon>Catenuloplanes</taxon>
    </lineage>
</organism>